<reference evidence="1" key="1">
    <citation type="journal article" date="2023" name="G3 (Bethesda)">
        <title>Whole genome assemblies of Zophobas morio and Tenebrio molitor.</title>
        <authorList>
            <person name="Kaur S."/>
            <person name="Stinson S.A."/>
            <person name="diCenzo G.C."/>
        </authorList>
    </citation>
    <scope>NUCLEOTIDE SEQUENCE</scope>
    <source>
        <strain evidence="1">QUZm001</strain>
    </source>
</reference>
<keyword evidence="2" id="KW-1185">Reference proteome</keyword>
<comment type="caution">
    <text evidence="1">The sequence shown here is derived from an EMBL/GenBank/DDBJ whole genome shotgun (WGS) entry which is preliminary data.</text>
</comment>
<dbReference type="AlphaFoldDB" id="A0AA38J0E2"/>
<sequence length="88" mass="9763">MTEPAPEININNRLGSRVPPNRGLIYGEILSGLIRNFTNFYSGGTVVTTNSYPVAVPRVLLIDRGVQRSNLWPFLLVGVLITAHVRPY</sequence>
<evidence type="ECO:0000313" key="2">
    <source>
        <dbReference type="Proteomes" id="UP001168821"/>
    </source>
</evidence>
<proteinExistence type="predicted"/>
<evidence type="ECO:0000313" key="1">
    <source>
        <dbReference type="EMBL" id="KAJ3664279.1"/>
    </source>
</evidence>
<dbReference type="EMBL" id="JALNTZ010000002">
    <property type="protein sequence ID" value="KAJ3664279.1"/>
    <property type="molecule type" value="Genomic_DNA"/>
</dbReference>
<gene>
    <name evidence="1" type="ORF">Zmor_008461</name>
</gene>
<protein>
    <submittedName>
        <fullName evidence="1">Uncharacterized protein</fullName>
    </submittedName>
</protein>
<accession>A0AA38J0E2</accession>
<organism evidence="1 2">
    <name type="scientific">Zophobas morio</name>
    <dbReference type="NCBI Taxonomy" id="2755281"/>
    <lineage>
        <taxon>Eukaryota</taxon>
        <taxon>Metazoa</taxon>
        <taxon>Ecdysozoa</taxon>
        <taxon>Arthropoda</taxon>
        <taxon>Hexapoda</taxon>
        <taxon>Insecta</taxon>
        <taxon>Pterygota</taxon>
        <taxon>Neoptera</taxon>
        <taxon>Endopterygota</taxon>
        <taxon>Coleoptera</taxon>
        <taxon>Polyphaga</taxon>
        <taxon>Cucujiformia</taxon>
        <taxon>Tenebrionidae</taxon>
        <taxon>Zophobas</taxon>
    </lineage>
</organism>
<dbReference type="Proteomes" id="UP001168821">
    <property type="component" value="Unassembled WGS sequence"/>
</dbReference>
<name>A0AA38J0E2_9CUCU</name>